<dbReference type="InterPro" id="IPR006195">
    <property type="entry name" value="aa-tRNA-synth_II"/>
</dbReference>
<evidence type="ECO:0000313" key="13">
    <source>
        <dbReference type="EMBL" id="MBI1495317.1"/>
    </source>
</evidence>
<proteinExistence type="inferred from homology"/>
<feature type="binding site" evidence="11">
    <location>
        <position position="141"/>
    </location>
    <ligand>
        <name>L-histidine</name>
        <dbReference type="ChEBI" id="CHEBI:57595"/>
    </ligand>
</feature>
<dbReference type="NCBIfam" id="TIGR00442">
    <property type="entry name" value="hisS"/>
    <property type="match status" value="1"/>
</dbReference>
<evidence type="ECO:0000313" key="14">
    <source>
        <dbReference type="Proteomes" id="UP000640583"/>
    </source>
</evidence>
<evidence type="ECO:0000256" key="3">
    <source>
        <dbReference type="ARBA" id="ARBA00022490"/>
    </source>
</evidence>
<dbReference type="InterPro" id="IPR004154">
    <property type="entry name" value="Anticodon-bd"/>
</dbReference>
<dbReference type="RefSeq" id="WP_228850023.1">
    <property type="nucleotide sequence ID" value="NZ_JADCKQ010000018.1"/>
</dbReference>
<dbReference type="Pfam" id="PF03129">
    <property type="entry name" value="HGTP_anticodon"/>
    <property type="match status" value="1"/>
</dbReference>
<feature type="binding site" evidence="11">
    <location>
        <position position="137"/>
    </location>
    <ligand>
        <name>L-histidine</name>
        <dbReference type="ChEBI" id="CHEBI:57595"/>
    </ligand>
</feature>
<dbReference type="HAMAP" id="MF_00127">
    <property type="entry name" value="His_tRNA_synth"/>
    <property type="match status" value="1"/>
</dbReference>
<feature type="binding site" evidence="11">
    <location>
        <begin position="308"/>
        <end position="309"/>
    </location>
    <ligand>
        <name>L-histidine</name>
        <dbReference type="ChEBI" id="CHEBI:57595"/>
    </ligand>
</feature>
<comment type="subcellular location">
    <subcellularLocation>
        <location evidence="10">Cytoplasm</location>
    </subcellularLocation>
</comment>
<evidence type="ECO:0000256" key="9">
    <source>
        <dbReference type="ARBA" id="ARBA00047639"/>
    </source>
</evidence>
<name>A0A8J7LR92_9RHOB</name>
<keyword evidence="7 10" id="KW-0648">Protein biosynthesis</keyword>
<keyword evidence="5 10" id="KW-0547">Nucleotide-binding</keyword>
<evidence type="ECO:0000256" key="6">
    <source>
        <dbReference type="ARBA" id="ARBA00022840"/>
    </source>
</evidence>
<comment type="similarity">
    <text evidence="1 10">Belongs to the class-II aminoacyl-tRNA synthetase family.</text>
</comment>
<dbReference type="InterPro" id="IPR041715">
    <property type="entry name" value="HisRS-like_core"/>
</dbReference>
<dbReference type="GO" id="GO:0006427">
    <property type="term" value="P:histidyl-tRNA aminoacylation"/>
    <property type="evidence" value="ECO:0007669"/>
    <property type="project" value="UniProtKB-UniRule"/>
</dbReference>
<evidence type="ECO:0000256" key="1">
    <source>
        <dbReference type="ARBA" id="ARBA00008226"/>
    </source>
</evidence>
<dbReference type="SUPFAM" id="SSF55681">
    <property type="entry name" value="Class II aaRS and biotin synthetases"/>
    <property type="match status" value="1"/>
</dbReference>
<dbReference type="GO" id="GO:0005524">
    <property type="term" value="F:ATP binding"/>
    <property type="evidence" value="ECO:0007669"/>
    <property type="project" value="UniProtKB-UniRule"/>
</dbReference>
<keyword evidence="3 10" id="KW-0963">Cytoplasm</keyword>
<evidence type="ECO:0000259" key="12">
    <source>
        <dbReference type="PROSITE" id="PS50862"/>
    </source>
</evidence>
<evidence type="ECO:0000256" key="7">
    <source>
        <dbReference type="ARBA" id="ARBA00022917"/>
    </source>
</evidence>
<organism evidence="13 14">
    <name type="scientific">Halocynthiibacter styelae</name>
    <dbReference type="NCBI Taxonomy" id="2761955"/>
    <lineage>
        <taxon>Bacteria</taxon>
        <taxon>Pseudomonadati</taxon>
        <taxon>Pseudomonadota</taxon>
        <taxon>Alphaproteobacteria</taxon>
        <taxon>Rhodobacterales</taxon>
        <taxon>Paracoccaceae</taxon>
        <taxon>Halocynthiibacter</taxon>
    </lineage>
</organism>
<evidence type="ECO:0000256" key="2">
    <source>
        <dbReference type="ARBA" id="ARBA00011738"/>
    </source>
</evidence>
<dbReference type="PIRSF" id="PIRSF001549">
    <property type="entry name" value="His-tRNA_synth"/>
    <property type="match status" value="1"/>
</dbReference>
<comment type="caution">
    <text evidence="13">The sequence shown here is derived from an EMBL/GenBank/DDBJ whole genome shotgun (WGS) entry which is preliminary data.</text>
</comment>
<evidence type="ECO:0000256" key="11">
    <source>
        <dbReference type="PIRSR" id="PIRSR001549-1"/>
    </source>
</evidence>
<feature type="binding site" evidence="11">
    <location>
        <begin position="93"/>
        <end position="95"/>
    </location>
    <ligand>
        <name>L-histidine</name>
        <dbReference type="ChEBI" id="CHEBI:57595"/>
    </ligand>
</feature>
<evidence type="ECO:0000256" key="5">
    <source>
        <dbReference type="ARBA" id="ARBA00022741"/>
    </source>
</evidence>
<accession>A0A8J7LR92</accession>
<feature type="domain" description="Aminoacyl-transfer RNA synthetases class-II family profile" evidence="12">
    <location>
        <begin position="1"/>
        <end position="380"/>
    </location>
</feature>
<keyword evidence="4 10" id="KW-0436">Ligase</keyword>
<dbReference type="AlphaFoldDB" id="A0A8J7LR92"/>
<evidence type="ECO:0000256" key="4">
    <source>
        <dbReference type="ARBA" id="ARBA00022598"/>
    </source>
</evidence>
<comment type="catalytic activity">
    <reaction evidence="9 10">
        <text>tRNA(His) + L-histidine + ATP = L-histidyl-tRNA(His) + AMP + diphosphate + H(+)</text>
        <dbReference type="Rhea" id="RHEA:17313"/>
        <dbReference type="Rhea" id="RHEA-COMP:9665"/>
        <dbReference type="Rhea" id="RHEA-COMP:9689"/>
        <dbReference type="ChEBI" id="CHEBI:15378"/>
        <dbReference type="ChEBI" id="CHEBI:30616"/>
        <dbReference type="ChEBI" id="CHEBI:33019"/>
        <dbReference type="ChEBI" id="CHEBI:57595"/>
        <dbReference type="ChEBI" id="CHEBI:78442"/>
        <dbReference type="ChEBI" id="CHEBI:78527"/>
        <dbReference type="ChEBI" id="CHEBI:456215"/>
        <dbReference type="EC" id="6.1.1.21"/>
    </reaction>
</comment>
<dbReference type="PANTHER" id="PTHR11476:SF7">
    <property type="entry name" value="HISTIDINE--TRNA LIGASE"/>
    <property type="match status" value="1"/>
</dbReference>
<dbReference type="CDD" id="cd00859">
    <property type="entry name" value="HisRS_anticodon"/>
    <property type="match status" value="1"/>
</dbReference>
<dbReference type="InterPro" id="IPR015807">
    <property type="entry name" value="His-tRNA-ligase"/>
</dbReference>
<gene>
    <name evidence="10" type="primary">hisS</name>
    <name evidence="13" type="ORF">H1D41_16870</name>
</gene>
<dbReference type="Gene3D" id="3.40.50.800">
    <property type="entry name" value="Anticodon-binding domain"/>
    <property type="match status" value="1"/>
</dbReference>
<evidence type="ECO:0000256" key="8">
    <source>
        <dbReference type="ARBA" id="ARBA00023146"/>
    </source>
</evidence>
<dbReference type="Proteomes" id="UP000640583">
    <property type="component" value="Unassembled WGS sequence"/>
</dbReference>
<dbReference type="Pfam" id="PF13393">
    <property type="entry name" value="tRNA-synt_His"/>
    <property type="match status" value="1"/>
</dbReference>
<dbReference type="GO" id="GO:0005737">
    <property type="term" value="C:cytoplasm"/>
    <property type="evidence" value="ECO:0007669"/>
    <property type="project" value="UniProtKB-SubCell"/>
</dbReference>
<dbReference type="InterPro" id="IPR045864">
    <property type="entry name" value="aa-tRNA-synth_II/BPL/LPL"/>
</dbReference>
<dbReference type="InterPro" id="IPR033656">
    <property type="entry name" value="HisRS_anticodon"/>
</dbReference>
<dbReference type="InterPro" id="IPR004516">
    <property type="entry name" value="HisRS/HisZ"/>
</dbReference>
<dbReference type="EMBL" id="JADCKQ010000018">
    <property type="protein sequence ID" value="MBI1495317.1"/>
    <property type="molecule type" value="Genomic_DNA"/>
</dbReference>
<protein>
    <recommendedName>
        <fullName evidence="10">Histidine--tRNA ligase</fullName>
        <ecNumber evidence="10">6.1.1.21</ecNumber>
    </recommendedName>
    <alternativeName>
        <fullName evidence="10">Histidyl-tRNA synthetase</fullName>
        <shortName evidence="10">HisRS</shortName>
    </alternativeName>
</protein>
<feature type="binding site" evidence="11">
    <location>
        <position position="304"/>
    </location>
    <ligand>
        <name>L-histidine</name>
        <dbReference type="ChEBI" id="CHEBI:57595"/>
    </ligand>
</feature>
<keyword evidence="8 10" id="KW-0030">Aminoacyl-tRNA synthetase</keyword>
<dbReference type="CDD" id="cd00773">
    <property type="entry name" value="HisRS-like_core"/>
    <property type="match status" value="1"/>
</dbReference>
<keyword evidence="14" id="KW-1185">Reference proteome</keyword>
<dbReference type="GO" id="GO:0004821">
    <property type="term" value="F:histidine-tRNA ligase activity"/>
    <property type="evidence" value="ECO:0007669"/>
    <property type="project" value="UniProtKB-UniRule"/>
</dbReference>
<dbReference type="PROSITE" id="PS50862">
    <property type="entry name" value="AA_TRNA_LIGASE_II"/>
    <property type="match status" value="1"/>
</dbReference>
<keyword evidence="6 10" id="KW-0067">ATP-binding</keyword>
<dbReference type="SUPFAM" id="SSF52954">
    <property type="entry name" value="Class II aaRS ABD-related"/>
    <property type="match status" value="1"/>
</dbReference>
<sequence>MAKVKKSPRPKAETPKGFRDYFGHEVHERKTMLDAIAAVYHHYGFEALESSAVETVEALGKFLPDVDRPNEGVFAWQEYEEDGNGDWMALRYDLTAPLARVYAQHRNDLPTPYRRFAMGPVWRNEKPGPGRFRQFYQCDADTVGAPSVAADAEICAMLADVLEKVGIARGDYIVRVNNRKVLNGVLEVMGLSDDAQRDDVLRTIDKFDKVGESGVRELLTTGRKDASGAFIDGVGLAAEQADPVIAFLTSKGATTAETLANLAQAVGESAIGAEGVKELQQIADLLDAQGYGPDQVDIDPSVVRGLGYYTGPVFEAELTFDIQDEKGRTRQFGSVAGGGRYDDLVKRFTGQAVPATGVSIGVDRLLAALRMKGRAASAGPGPVVVTVMDRDRMADYQAMVSELRAEGIRAEVYLGNPKNFGNQLKYADKRQSPVAVIQGGDEAERGVVQIKDLVLGAKIAESATHEEWKAQPAQREIARADLVAEVRKILEGNAG</sequence>
<feature type="binding site" evidence="11">
    <location>
        <position position="123"/>
    </location>
    <ligand>
        <name>L-histidine</name>
        <dbReference type="ChEBI" id="CHEBI:57595"/>
    </ligand>
</feature>
<dbReference type="InterPro" id="IPR036621">
    <property type="entry name" value="Anticodon-bd_dom_sf"/>
</dbReference>
<comment type="subunit">
    <text evidence="2 10">Homodimer.</text>
</comment>
<dbReference type="EC" id="6.1.1.21" evidence="10"/>
<evidence type="ECO:0000256" key="10">
    <source>
        <dbReference type="HAMAP-Rule" id="MF_00127"/>
    </source>
</evidence>
<reference evidence="13" key="1">
    <citation type="submission" date="2020-10" db="EMBL/GenBank/DDBJ databases">
        <title>Paenihalocynthiibacter styelae gen. nov., sp. nov., isolated from stalked sea squirt Styela clava.</title>
        <authorList>
            <person name="Kim Y.-O."/>
            <person name="Yoon J.-H."/>
        </authorList>
    </citation>
    <scope>NUCLEOTIDE SEQUENCE</scope>
    <source>
        <strain evidence="13">MYP1-1</strain>
    </source>
</reference>
<dbReference type="PANTHER" id="PTHR11476">
    <property type="entry name" value="HISTIDYL-TRNA SYNTHETASE"/>
    <property type="match status" value="1"/>
</dbReference>
<dbReference type="Gene3D" id="3.30.930.10">
    <property type="entry name" value="Bira Bifunctional Protein, Domain 2"/>
    <property type="match status" value="1"/>
</dbReference>